<feature type="domain" description="DUF7708" evidence="2">
    <location>
        <begin position="110"/>
        <end position="162"/>
    </location>
</feature>
<evidence type="ECO:0000313" key="4">
    <source>
        <dbReference type="Proteomes" id="UP000800036"/>
    </source>
</evidence>
<evidence type="ECO:0000313" key="3">
    <source>
        <dbReference type="EMBL" id="KAF1963983.1"/>
    </source>
</evidence>
<gene>
    <name evidence="3" type="ORF">BU23DRAFT_494446</name>
</gene>
<feature type="region of interest" description="Disordered" evidence="1">
    <location>
        <begin position="171"/>
        <end position="199"/>
    </location>
</feature>
<keyword evidence="4" id="KW-1185">Reference proteome</keyword>
<sequence>IVRQFTGLLEGETELEKATIAAQESRDTEEERAHRLRLQCYYKDLTDDSFLQKTCEEMANETKTIFRKQRKSAMEQANESLESFMASDMKHLRLLLANQEAQWKATHGTASVTHEEIAKTLSSTVTDISRKSSNCTMLIDVVCTQAMHELLSEVYAGMFRFTAILSHGTSNRLGPSSSARSTGGSKRDSKTLRMLSMKR</sequence>
<name>A0A6A5UFL0_9PLEO</name>
<accession>A0A6A5UFL0</accession>
<dbReference type="InterPro" id="IPR056125">
    <property type="entry name" value="DUF7708"/>
</dbReference>
<dbReference type="AlphaFoldDB" id="A0A6A5UFL0"/>
<reference evidence="3" key="1">
    <citation type="journal article" date="2020" name="Stud. Mycol.">
        <title>101 Dothideomycetes genomes: a test case for predicting lifestyles and emergence of pathogens.</title>
        <authorList>
            <person name="Haridas S."/>
            <person name="Albert R."/>
            <person name="Binder M."/>
            <person name="Bloem J."/>
            <person name="Labutti K."/>
            <person name="Salamov A."/>
            <person name="Andreopoulos B."/>
            <person name="Baker S."/>
            <person name="Barry K."/>
            <person name="Bills G."/>
            <person name="Bluhm B."/>
            <person name="Cannon C."/>
            <person name="Castanera R."/>
            <person name="Culley D."/>
            <person name="Daum C."/>
            <person name="Ezra D."/>
            <person name="Gonzalez J."/>
            <person name="Henrissat B."/>
            <person name="Kuo A."/>
            <person name="Liang C."/>
            <person name="Lipzen A."/>
            <person name="Lutzoni F."/>
            <person name="Magnuson J."/>
            <person name="Mondo S."/>
            <person name="Nolan M."/>
            <person name="Ohm R."/>
            <person name="Pangilinan J."/>
            <person name="Park H.-J."/>
            <person name="Ramirez L."/>
            <person name="Alfaro M."/>
            <person name="Sun H."/>
            <person name="Tritt A."/>
            <person name="Yoshinaga Y."/>
            <person name="Zwiers L.-H."/>
            <person name="Turgeon B."/>
            <person name="Goodwin S."/>
            <person name="Spatafora J."/>
            <person name="Crous P."/>
            <person name="Grigoriev I."/>
        </authorList>
    </citation>
    <scope>NUCLEOTIDE SEQUENCE</scope>
    <source>
        <strain evidence="3">CBS 107.79</strain>
    </source>
</reference>
<dbReference type="OrthoDB" id="4840035at2759"/>
<protein>
    <recommendedName>
        <fullName evidence="2">DUF7708 domain-containing protein</fullName>
    </recommendedName>
</protein>
<evidence type="ECO:0000256" key="1">
    <source>
        <dbReference type="SAM" id="MobiDB-lite"/>
    </source>
</evidence>
<proteinExistence type="predicted"/>
<dbReference type="EMBL" id="ML976823">
    <property type="protein sequence ID" value="KAF1963983.1"/>
    <property type="molecule type" value="Genomic_DNA"/>
</dbReference>
<evidence type="ECO:0000259" key="2">
    <source>
        <dbReference type="Pfam" id="PF24809"/>
    </source>
</evidence>
<dbReference type="Pfam" id="PF24809">
    <property type="entry name" value="DUF7708"/>
    <property type="match status" value="1"/>
</dbReference>
<dbReference type="Proteomes" id="UP000800036">
    <property type="component" value="Unassembled WGS sequence"/>
</dbReference>
<organism evidence="3 4">
    <name type="scientific">Bimuria novae-zelandiae CBS 107.79</name>
    <dbReference type="NCBI Taxonomy" id="1447943"/>
    <lineage>
        <taxon>Eukaryota</taxon>
        <taxon>Fungi</taxon>
        <taxon>Dikarya</taxon>
        <taxon>Ascomycota</taxon>
        <taxon>Pezizomycotina</taxon>
        <taxon>Dothideomycetes</taxon>
        <taxon>Pleosporomycetidae</taxon>
        <taxon>Pleosporales</taxon>
        <taxon>Massarineae</taxon>
        <taxon>Didymosphaeriaceae</taxon>
        <taxon>Bimuria</taxon>
    </lineage>
</organism>
<feature type="compositionally biased region" description="Polar residues" evidence="1">
    <location>
        <begin position="171"/>
        <end position="184"/>
    </location>
</feature>
<feature type="non-terminal residue" evidence="3">
    <location>
        <position position="1"/>
    </location>
</feature>